<dbReference type="KEGG" id="pnl:PNK_1020"/>
<gene>
    <name evidence="7 9" type="primary">hemH</name>
    <name evidence="9" type="ORF">PNK_1020</name>
</gene>
<keyword evidence="5 7" id="KW-0627">Porphyrin biosynthesis</keyword>
<dbReference type="InterPro" id="IPR033644">
    <property type="entry name" value="Ferrochelatase_C"/>
</dbReference>
<evidence type="ECO:0000256" key="4">
    <source>
        <dbReference type="ARBA" id="ARBA00023239"/>
    </source>
</evidence>
<dbReference type="CDD" id="cd03411">
    <property type="entry name" value="Ferrochelatase_N"/>
    <property type="match status" value="1"/>
</dbReference>
<comment type="function">
    <text evidence="7">Catalyzes the ferrous insertion into protoporphyrin IX.</text>
</comment>
<dbReference type="EMBL" id="LN879502">
    <property type="protein sequence ID" value="CUI16643.1"/>
    <property type="molecule type" value="Genomic_DNA"/>
</dbReference>
<comment type="catalytic activity">
    <reaction evidence="6">
        <text>Fe-coproporphyrin III + 2 H(+) = coproporphyrin III + Fe(2+)</text>
        <dbReference type="Rhea" id="RHEA:49572"/>
        <dbReference type="ChEBI" id="CHEBI:15378"/>
        <dbReference type="ChEBI" id="CHEBI:29033"/>
        <dbReference type="ChEBI" id="CHEBI:68438"/>
        <dbReference type="ChEBI" id="CHEBI:131725"/>
        <dbReference type="EC" id="4.99.1.9"/>
    </reaction>
    <physiologicalReaction direction="right-to-left" evidence="6">
        <dbReference type="Rhea" id="RHEA:49574"/>
    </physiologicalReaction>
</comment>
<keyword evidence="4 7" id="KW-0456">Lyase</keyword>
<dbReference type="CDD" id="cd00419">
    <property type="entry name" value="Ferrochelatase_C"/>
    <property type="match status" value="1"/>
</dbReference>
<organism evidence="9 10">
    <name type="scientific">Candidatus Protochlamydia naegleriophila</name>
    <dbReference type="NCBI Taxonomy" id="389348"/>
    <lineage>
        <taxon>Bacteria</taxon>
        <taxon>Pseudomonadati</taxon>
        <taxon>Chlamydiota</taxon>
        <taxon>Chlamydiia</taxon>
        <taxon>Parachlamydiales</taxon>
        <taxon>Parachlamydiaceae</taxon>
        <taxon>Candidatus Protochlamydia</taxon>
    </lineage>
</organism>
<dbReference type="Pfam" id="PF00762">
    <property type="entry name" value="Ferrochelatase"/>
    <property type="match status" value="1"/>
</dbReference>
<protein>
    <recommendedName>
        <fullName evidence="7">Ferrochelatase</fullName>
        <ecNumber evidence="7">4.98.1.1</ecNumber>
    </recommendedName>
    <alternativeName>
        <fullName evidence="7">Heme synthase</fullName>
    </alternativeName>
    <alternativeName>
        <fullName evidence="7">Protoheme ferro-lyase</fullName>
    </alternativeName>
</protein>
<dbReference type="GO" id="GO:0005737">
    <property type="term" value="C:cytoplasm"/>
    <property type="evidence" value="ECO:0007669"/>
    <property type="project" value="UniProtKB-SubCell"/>
</dbReference>
<keyword evidence="10" id="KW-1185">Reference proteome</keyword>
<dbReference type="AlphaFoldDB" id="A0A0U5ER65"/>
<evidence type="ECO:0000313" key="9">
    <source>
        <dbReference type="EMBL" id="CUI16643.1"/>
    </source>
</evidence>
<dbReference type="InParanoid" id="A0A0U5ER65"/>
<comment type="similarity">
    <text evidence="1 7 8">Belongs to the ferrochelatase family.</text>
</comment>
<dbReference type="EC" id="4.98.1.1" evidence="7"/>
<dbReference type="SUPFAM" id="SSF53800">
    <property type="entry name" value="Chelatase"/>
    <property type="match status" value="1"/>
</dbReference>
<dbReference type="InterPro" id="IPR033659">
    <property type="entry name" value="Ferrochelatase_N"/>
</dbReference>
<dbReference type="PANTHER" id="PTHR11108:SF1">
    <property type="entry name" value="FERROCHELATASE, MITOCHONDRIAL"/>
    <property type="match status" value="1"/>
</dbReference>
<evidence type="ECO:0000256" key="8">
    <source>
        <dbReference type="RuleBase" id="RU004185"/>
    </source>
</evidence>
<proteinExistence type="inferred from homology"/>
<reference evidence="10" key="1">
    <citation type="submission" date="2015-09" db="EMBL/GenBank/DDBJ databases">
        <authorList>
            <person name="Bertelli C."/>
        </authorList>
    </citation>
    <scope>NUCLEOTIDE SEQUENCE [LARGE SCALE GENOMIC DNA]</scope>
    <source>
        <strain evidence="10">KNic</strain>
    </source>
</reference>
<evidence type="ECO:0000256" key="5">
    <source>
        <dbReference type="ARBA" id="ARBA00023244"/>
    </source>
</evidence>
<comment type="pathway">
    <text evidence="7">Porphyrin-containing compound metabolism; protoheme biosynthesis; protoheme from protoporphyrin-IX: step 1/1.</text>
</comment>
<evidence type="ECO:0000256" key="6">
    <source>
        <dbReference type="ARBA" id="ARBA00024536"/>
    </source>
</evidence>
<dbReference type="PATRIC" id="fig|389348.3.peg.1123"/>
<dbReference type="FunCoup" id="A0A0U5ER65">
    <property type="interactions" value="351"/>
</dbReference>
<dbReference type="Proteomes" id="UP000069902">
    <property type="component" value="Chromosome cPNK"/>
</dbReference>
<dbReference type="GO" id="GO:0004325">
    <property type="term" value="F:ferrochelatase activity"/>
    <property type="evidence" value="ECO:0007669"/>
    <property type="project" value="UniProtKB-UniRule"/>
</dbReference>
<sequence length="352" mass="40223">MTNKKTGILLVNLGTPKTPQPKDVFHYLNEFLTDGRVIDIPWLQRQLLVRGIIVPFRYKQSAKLYQKLWTEEGSPLLVHGLAVQSKLQSLLGQQFKVELAMRYQIPSIAEGLESLRKAHVDEILIFPLFPQYASATTGSVHQQVMSHLQQWQVIPKLTFINSYPDHPGMIEAFCQRAKQYDLDSYDHILFSFHGLPERQIRKADATGCCLKAQCCQQLGKDNQFCYKAQCYTTAHAIARKLALDTSLYTICFQSRLGKEPWIQPYTADQLKACVERGNKRVLVFCPAFVCDCLETTCEVSFEYAEEFKHLGGEELHLVEGLNSHPLWIEAIRTIIFENLSHHKVSAKLPIKV</sequence>
<dbReference type="InterPro" id="IPR001015">
    <property type="entry name" value="Ferrochelatase"/>
</dbReference>
<name>A0A0U5ER65_9BACT</name>
<keyword evidence="7" id="KW-0963">Cytoplasm</keyword>
<dbReference type="UniPathway" id="UPA00252">
    <property type="reaction ID" value="UER00325"/>
</dbReference>
<keyword evidence="2 7" id="KW-0408">Iron</keyword>
<dbReference type="NCBIfam" id="TIGR00109">
    <property type="entry name" value="hemH"/>
    <property type="match status" value="1"/>
</dbReference>
<evidence type="ECO:0000256" key="1">
    <source>
        <dbReference type="ARBA" id="ARBA00007718"/>
    </source>
</evidence>
<feature type="binding site" evidence="7">
    <location>
        <position position="193"/>
    </location>
    <ligand>
        <name>Fe(2+)</name>
        <dbReference type="ChEBI" id="CHEBI:29033"/>
    </ligand>
</feature>
<comment type="subcellular location">
    <subcellularLocation>
        <location evidence="7">Cytoplasm</location>
    </subcellularLocation>
</comment>
<feature type="binding site" evidence="7">
    <location>
        <position position="294"/>
    </location>
    <ligand>
        <name>Fe(2+)</name>
        <dbReference type="ChEBI" id="CHEBI:29033"/>
    </ligand>
</feature>
<keyword evidence="7" id="KW-0479">Metal-binding</keyword>
<dbReference type="GO" id="GO:0006783">
    <property type="term" value="P:heme biosynthetic process"/>
    <property type="evidence" value="ECO:0007669"/>
    <property type="project" value="UniProtKB-UniRule"/>
</dbReference>
<keyword evidence="3 7" id="KW-0350">Heme biosynthesis</keyword>
<evidence type="ECO:0000256" key="3">
    <source>
        <dbReference type="ARBA" id="ARBA00023133"/>
    </source>
</evidence>
<evidence type="ECO:0000256" key="2">
    <source>
        <dbReference type="ARBA" id="ARBA00023004"/>
    </source>
</evidence>
<evidence type="ECO:0000313" key="10">
    <source>
        <dbReference type="Proteomes" id="UP000069902"/>
    </source>
</evidence>
<evidence type="ECO:0000256" key="7">
    <source>
        <dbReference type="HAMAP-Rule" id="MF_00323"/>
    </source>
</evidence>
<accession>A0A0U5ER65</accession>
<dbReference type="STRING" id="389348.PNK_1020"/>
<dbReference type="HAMAP" id="MF_00323">
    <property type="entry name" value="Ferrochelatase"/>
    <property type="match status" value="1"/>
</dbReference>
<dbReference type="GO" id="GO:0046872">
    <property type="term" value="F:metal ion binding"/>
    <property type="evidence" value="ECO:0007669"/>
    <property type="project" value="UniProtKB-KW"/>
</dbReference>
<comment type="catalytic activity">
    <reaction evidence="7">
        <text>heme b + 2 H(+) = protoporphyrin IX + Fe(2+)</text>
        <dbReference type="Rhea" id="RHEA:22584"/>
        <dbReference type="ChEBI" id="CHEBI:15378"/>
        <dbReference type="ChEBI" id="CHEBI:29033"/>
        <dbReference type="ChEBI" id="CHEBI:57306"/>
        <dbReference type="ChEBI" id="CHEBI:60344"/>
        <dbReference type="EC" id="4.98.1.1"/>
    </reaction>
</comment>
<dbReference type="RefSeq" id="WP_059060690.1">
    <property type="nucleotide sequence ID" value="NZ_LN879502.1"/>
</dbReference>
<dbReference type="Gene3D" id="3.40.50.1400">
    <property type="match status" value="2"/>
</dbReference>
<dbReference type="PANTHER" id="PTHR11108">
    <property type="entry name" value="FERROCHELATASE"/>
    <property type="match status" value="1"/>
</dbReference>